<dbReference type="Proteomes" id="UP000315017">
    <property type="component" value="Chromosome"/>
</dbReference>
<evidence type="ECO:0000313" key="2">
    <source>
        <dbReference type="Proteomes" id="UP000315017"/>
    </source>
</evidence>
<dbReference type="EMBL" id="CP036274">
    <property type="protein sequence ID" value="QDU25784.1"/>
    <property type="molecule type" value="Genomic_DNA"/>
</dbReference>
<dbReference type="RefSeq" id="WP_145085299.1">
    <property type="nucleotide sequence ID" value="NZ_CP036274.1"/>
</dbReference>
<dbReference type="OrthoDB" id="335676at2"/>
<name>A0A517Y6C0_9BACT</name>
<evidence type="ECO:0000313" key="1">
    <source>
        <dbReference type="EMBL" id="QDU25784.1"/>
    </source>
</evidence>
<organism evidence="1 2">
    <name type="scientific">Anatilimnocola aggregata</name>
    <dbReference type="NCBI Taxonomy" id="2528021"/>
    <lineage>
        <taxon>Bacteria</taxon>
        <taxon>Pseudomonadati</taxon>
        <taxon>Planctomycetota</taxon>
        <taxon>Planctomycetia</taxon>
        <taxon>Pirellulales</taxon>
        <taxon>Pirellulaceae</taxon>
        <taxon>Anatilimnocola</taxon>
    </lineage>
</organism>
<dbReference type="KEGG" id="aagg:ETAA8_08550"/>
<protein>
    <submittedName>
        <fullName evidence="1">Uncharacterized protein</fullName>
    </submittedName>
</protein>
<proteinExistence type="predicted"/>
<accession>A0A517Y6C0</accession>
<sequence length="172" mass="19594">MRFLLLFTLVAFGAVSLRGEDPPPRLELKIAVPVHHHHRSLNTDGDHFHVLVKNVSDQPIRLWTDRYAWGYDNLSFEEIAADGTATPIKKKARDWAKNVPDWLELKPGDTYVLNVNFSARDIWENPPQAKPGAKPTKLKLRGVYQTNPDRESVTHGVWTGKLESAVDTYSIW</sequence>
<keyword evidence="2" id="KW-1185">Reference proteome</keyword>
<reference evidence="1 2" key="1">
    <citation type="submission" date="2019-02" db="EMBL/GenBank/DDBJ databases">
        <title>Deep-cultivation of Planctomycetes and their phenomic and genomic characterization uncovers novel biology.</title>
        <authorList>
            <person name="Wiegand S."/>
            <person name="Jogler M."/>
            <person name="Boedeker C."/>
            <person name="Pinto D."/>
            <person name="Vollmers J."/>
            <person name="Rivas-Marin E."/>
            <person name="Kohn T."/>
            <person name="Peeters S.H."/>
            <person name="Heuer A."/>
            <person name="Rast P."/>
            <person name="Oberbeckmann S."/>
            <person name="Bunk B."/>
            <person name="Jeske O."/>
            <person name="Meyerdierks A."/>
            <person name="Storesund J.E."/>
            <person name="Kallscheuer N."/>
            <person name="Luecker S."/>
            <person name="Lage O.M."/>
            <person name="Pohl T."/>
            <person name="Merkel B.J."/>
            <person name="Hornburger P."/>
            <person name="Mueller R.-W."/>
            <person name="Bruemmer F."/>
            <person name="Labrenz M."/>
            <person name="Spormann A.M."/>
            <person name="Op den Camp H."/>
            <person name="Overmann J."/>
            <person name="Amann R."/>
            <person name="Jetten M.S.M."/>
            <person name="Mascher T."/>
            <person name="Medema M.H."/>
            <person name="Devos D.P."/>
            <person name="Kaster A.-K."/>
            <person name="Ovreas L."/>
            <person name="Rohde M."/>
            <person name="Galperin M.Y."/>
            <person name="Jogler C."/>
        </authorList>
    </citation>
    <scope>NUCLEOTIDE SEQUENCE [LARGE SCALE GENOMIC DNA]</scope>
    <source>
        <strain evidence="1 2">ETA_A8</strain>
    </source>
</reference>
<dbReference type="AlphaFoldDB" id="A0A517Y6C0"/>
<gene>
    <name evidence="1" type="ORF">ETAA8_08550</name>
</gene>